<feature type="compositionally biased region" description="Basic and acidic residues" evidence="1">
    <location>
        <begin position="126"/>
        <end position="136"/>
    </location>
</feature>
<protein>
    <submittedName>
        <fullName evidence="2">BQ2448_6928 protein</fullName>
    </submittedName>
</protein>
<accession>A0A238FLV0</accession>
<proteinExistence type="predicted"/>
<evidence type="ECO:0000256" key="1">
    <source>
        <dbReference type="SAM" id="MobiDB-lite"/>
    </source>
</evidence>
<gene>
    <name evidence="2" type="ORF">BQ2448_6928</name>
</gene>
<evidence type="ECO:0000313" key="2">
    <source>
        <dbReference type="EMBL" id="SCV73003.1"/>
    </source>
</evidence>
<sequence length="182" mass="20672">MSDVISVHGATLYETHGDKTTTRGFHSVLEGYKSKATNPVSTPAQKRVSRSESVRFKFQRAFESRMLLGKWNELIMSLGFHDLTHQLAEHMIMILEDAHRQSIDRPPTPLASDRFCGDQGDSNKLGSDRNNDGSSKMEEIDKLKQEYESCYGDKGRQKQIGMRLCQLGEQEWCVGPKEQYDA</sequence>
<name>A0A238FLV0_9BASI</name>
<keyword evidence="3" id="KW-1185">Reference proteome</keyword>
<dbReference type="AlphaFoldDB" id="A0A238FLV0"/>
<dbReference type="Proteomes" id="UP000198372">
    <property type="component" value="Unassembled WGS sequence"/>
</dbReference>
<feature type="region of interest" description="Disordered" evidence="1">
    <location>
        <begin position="103"/>
        <end position="136"/>
    </location>
</feature>
<evidence type="ECO:0000313" key="3">
    <source>
        <dbReference type="Proteomes" id="UP000198372"/>
    </source>
</evidence>
<dbReference type="EMBL" id="FMSP01000017">
    <property type="protein sequence ID" value="SCV73003.1"/>
    <property type="molecule type" value="Genomic_DNA"/>
</dbReference>
<organism evidence="2 3">
    <name type="scientific">Microbotryum intermedium</name>
    <dbReference type="NCBI Taxonomy" id="269621"/>
    <lineage>
        <taxon>Eukaryota</taxon>
        <taxon>Fungi</taxon>
        <taxon>Dikarya</taxon>
        <taxon>Basidiomycota</taxon>
        <taxon>Pucciniomycotina</taxon>
        <taxon>Microbotryomycetes</taxon>
        <taxon>Microbotryales</taxon>
        <taxon>Microbotryaceae</taxon>
        <taxon>Microbotryum</taxon>
    </lineage>
</organism>
<reference evidence="3" key="1">
    <citation type="submission" date="2016-09" db="EMBL/GenBank/DDBJ databases">
        <authorList>
            <person name="Jeantristanb JTB J.-T."/>
            <person name="Ricardo R."/>
        </authorList>
    </citation>
    <scope>NUCLEOTIDE SEQUENCE [LARGE SCALE GENOMIC DNA]</scope>
</reference>